<protein>
    <recommendedName>
        <fullName evidence="3">XRE family transcriptional regulator</fullName>
    </recommendedName>
</protein>
<dbReference type="AlphaFoldDB" id="A0A2S9KFK9"/>
<evidence type="ECO:0000313" key="2">
    <source>
        <dbReference type="Proteomes" id="UP000238326"/>
    </source>
</evidence>
<dbReference type="Proteomes" id="UP000238326">
    <property type="component" value="Unassembled WGS sequence"/>
</dbReference>
<organism evidence="1 2">
    <name type="scientific">Malikia spinosa</name>
    <dbReference type="NCBI Taxonomy" id="86180"/>
    <lineage>
        <taxon>Bacteria</taxon>
        <taxon>Pseudomonadati</taxon>
        <taxon>Pseudomonadota</taxon>
        <taxon>Betaproteobacteria</taxon>
        <taxon>Burkholderiales</taxon>
        <taxon>Comamonadaceae</taxon>
        <taxon>Malikia</taxon>
    </lineage>
</organism>
<proteinExistence type="predicted"/>
<dbReference type="GO" id="GO:0003677">
    <property type="term" value="F:DNA binding"/>
    <property type="evidence" value="ECO:0007669"/>
    <property type="project" value="InterPro"/>
</dbReference>
<evidence type="ECO:0000313" key="1">
    <source>
        <dbReference type="EMBL" id="PRD69206.1"/>
    </source>
</evidence>
<reference evidence="1 2" key="1">
    <citation type="submission" date="2018-03" db="EMBL/GenBank/DDBJ databases">
        <title>Comparative genomics illustrates the genes involved in a hyperalkaliphilic mechanisms of Serpentinomonas isolated from highly-alkaline calcium-rich serpentinized springs.</title>
        <authorList>
            <person name="Suzuki S."/>
            <person name="Ishii S."/>
            <person name="Walworth N."/>
            <person name="Bird L."/>
            <person name="Kuenen J.G."/>
            <person name="Nealson K.H."/>
        </authorList>
    </citation>
    <scope>NUCLEOTIDE SEQUENCE [LARGE SCALE GENOMIC DNA]</scope>
    <source>
        <strain evidence="1 2">83</strain>
    </source>
</reference>
<dbReference type="SUPFAM" id="SSF47413">
    <property type="entry name" value="lambda repressor-like DNA-binding domains"/>
    <property type="match status" value="1"/>
</dbReference>
<dbReference type="InterPro" id="IPR010982">
    <property type="entry name" value="Lambda_DNA-bd_dom_sf"/>
</dbReference>
<evidence type="ECO:0008006" key="3">
    <source>
        <dbReference type="Google" id="ProtNLM"/>
    </source>
</evidence>
<name>A0A2S9KFK9_9BURK</name>
<accession>A0A2S9KFK9</accession>
<gene>
    <name evidence="1" type="ORF">C6P61_07190</name>
</gene>
<keyword evidence="2" id="KW-1185">Reference proteome</keyword>
<comment type="caution">
    <text evidence="1">The sequence shown here is derived from an EMBL/GenBank/DDBJ whole genome shotgun (WGS) entry which is preliminary data.</text>
</comment>
<dbReference type="EMBL" id="PVLR01000017">
    <property type="protein sequence ID" value="PRD69206.1"/>
    <property type="molecule type" value="Genomic_DNA"/>
</dbReference>
<sequence length="139" mass="14531">MMTLQDMAGSPAATVREQIAISQGRLGLSDDQLAAALGYESGNLVACIKKGLMRLPAGRVPELAQALELAPGHLMRMVLKELDPTTLAAIETCLGPLHLTPGEAQLITTLRKESKGKGIAPILHKADSLVAALVTGEAQ</sequence>